<proteinExistence type="predicted"/>
<dbReference type="Pfam" id="PF19897">
    <property type="entry name" value="DUF6370"/>
    <property type="match status" value="1"/>
</dbReference>
<keyword evidence="3" id="KW-1185">Reference proteome</keyword>
<organism evidence="2 3">
    <name type="scientific">Hymenobacter guriensis</name>
    <dbReference type="NCBI Taxonomy" id="2793065"/>
    <lineage>
        <taxon>Bacteria</taxon>
        <taxon>Pseudomonadati</taxon>
        <taxon>Bacteroidota</taxon>
        <taxon>Cytophagia</taxon>
        <taxon>Cytophagales</taxon>
        <taxon>Hymenobacteraceae</taxon>
        <taxon>Hymenobacter</taxon>
    </lineage>
</organism>
<protein>
    <recommendedName>
        <fullName evidence="4">Glutaminyl-tRNA synthetase</fullName>
    </recommendedName>
</protein>
<dbReference type="Proteomes" id="UP000601099">
    <property type="component" value="Unassembled WGS sequence"/>
</dbReference>
<accession>A0ABS0L5X3</accession>
<feature type="chain" id="PRO_5045362217" description="Glutaminyl-tRNA synthetase" evidence="1">
    <location>
        <begin position="19"/>
        <end position="120"/>
    </location>
</feature>
<comment type="caution">
    <text evidence="2">The sequence shown here is derived from an EMBL/GenBank/DDBJ whole genome shotgun (WGS) entry which is preliminary data.</text>
</comment>
<dbReference type="InterPro" id="IPR045950">
    <property type="entry name" value="DUF6370"/>
</dbReference>
<dbReference type="EMBL" id="JADWYK010000014">
    <property type="protein sequence ID" value="MBG8555517.1"/>
    <property type="molecule type" value="Genomic_DNA"/>
</dbReference>
<sequence length="120" mass="12683">MKSLLFLFLLTFASIAAAQAQSVAPAPVAAAPDKARPVQVVEAACGQCRLGLAGKSCDLAVRIKDKAYFVEGTGIDSHGDAHAQDGFCNAIRRAEVQGEVVNNRFVATYFKLLPESATTK</sequence>
<evidence type="ECO:0000313" key="2">
    <source>
        <dbReference type="EMBL" id="MBG8555517.1"/>
    </source>
</evidence>
<gene>
    <name evidence="2" type="ORF">I5L79_18375</name>
</gene>
<name>A0ABS0L5X3_9BACT</name>
<evidence type="ECO:0000256" key="1">
    <source>
        <dbReference type="SAM" id="SignalP"/>
    </source>
</evidence>
<evidence type="ECO:0000313" key="3">
    <source>
        <dbReference type="Proteomes" id="UP000601099"/>
    </source>
</evidence>
<evidence type="ECO:0008006" key="4">
    <source>
        <dbReference type="Google" id="ProtNLM"/>
    </source>
</evidence>
<dbReference type="RefSeq" id="WP_196956540.1">
    <property type="nucleotide sequence ID" value="NZ_JADWYK010000014.1"/>
</dbReference>
<reference evidence="2 3" key="1">
    <citation type="submission" date="2020-11" db="EMBL/GenBank/DDBJ databases">
        <title>Hymenobacter sp.</title>
        <authorList>
            <person name="Kim M.K."/>
        </authorList>
    </citation>
    <scope>NUCLEOTIDE SEQUENCE [LARGE SCALE GENOMIC DNA]</scope>
    <source>
        <strain evidence="2 3">BT594</strain>
    </source>
</reference>
<feature type="signal peptide" evidence="1">
    <location>
        <begin position="1"/>
        <end position="18"/>
    </location>
</feature>
<keyword evidence="1" id="KW-0732">Signal</keyword>